<protein>
    <submittedName>
        <fullName evidence="1">Defensin J1-1</fullName>
    </submittedName>
</protein>
<dbReference type="InterPro" id="IPR036574">
    <property type="entry name" value="Scorpion_toxin-like_sf"/>
</dbReference>
<dbReference type="AlphaFoldDB" id="A0A1D2M5T8"/>
<dbReference type="EMBL" id="LJIJ01003834">
    <property type="protein sequence ID" value="ODM88282.1"/>
    <property type="molecule type" value="Genomic_DNA"/>
</dbReference>
<accession>A0A1D2M5T8</accession>
<reference evidence="1 2" key="1">
    <citation type="journal article" date="2016" name="Genome Biol. Evol.">
        <title>Gene Family Evolution Reflects Adaptation to Soil Environmental Stressors in the Genome of the Collembolan Orchesella cincta.</title>
        <authorList>
            <person name="Faddeeva-Vakhrusheva A."/>
            <person name="Derks M.F."/>
            <person name="Anvar S.Y."/>
            <person name="Agamennone V."/>
            <person name="Suring W."/>
            <person name="Smit S."/>
            <person name="van Straalen N.M."/>
            <person name="Roelofs D."/>
        </authorList>
    </citation>
    <scope>NUCLEOTIDE SEQUENCE [LARGE SCALE GENOMIC DNA]</scope>
    <source>
        <tissue evidence="1">Mixed pool</tissue>
    </source>
</reference>
<feature type="non-terminal residue" evidence="1">
    <location>
        <position position="1"/>
    </location>
</feature>
<dbReference type="SUPFAM" id="SSF57095">
    <property type="entry name" value="Scorpion toxin-like"/>
    <property type="match status" value="1"/>
</dbReference>
<sequence>RYQSLQEFLKYKQIKRMSRNFSRNHRYCIAIGMLEICEASPGQGECWPKFEGHSQSLCLSSGSCGDICRRDGNEGGYCSALLCYCYGCP</sequence>
<comment type="caution">
    <text evidence="1">The sequence shown here is derived from an EMBL/GenBank/DDBJ whole genome shotgun (WGS) entry which is preliminary data.</text>
</comment>
<evidence type="ECO:0000313" key="2">
    <source>
        <dbReference type="Proteomes" id="UP000094527"/>
    </source>
</evidence>
<proteinExistence type="predicted"/>
<gene>
    <name evidence="1" type="ORF">Ocin01_18400</name>
</gene>
<dbReference type="Proteomes" id="UP000094527">
    <property type="component" value="Unassembled WGS sequence"/>
</dbReference>
<organism evidence="1 2">
    <name type="scientific">Orchesella cincta</name>
    <name type="common">Springtail</name>
    <name type="synonym">Podura cincta</name>
    <dbReference type="NCBI Taxonomy" id="48709"/>
    <lineage>
        <taxon>Eukaryota</taxon>
        <taxon>Metazoa</taxon>
        <taxon>Ecdysozoa</taxon>
        <taxon>Arthropoda</taxon>
        <taxon>Hexapoda</taxon>
        <taxon>Collembola</taxon>
        <taxon>Entomobryomorpha</taxon>
        <taxon>Entomobryoidea</taxon>
        <taxon>Orchesellidae</taxon>
        <taxon>Orchesellinae</taxon>
        <taxon>Orchesella</taxon>
    </lineage>
</organism>
<name>A0A1D2M5T8_ORCCI</name>
<evidence type="ECO:0000313" key="1">
    <source>
        <dbReference type="EMBL" id="ODM88282.1"/>
    </source>
</evidence>
<keyword evidence="2" id="KW-1185">Reference proteome</keyword>